<dbReference type="EMBL" id="CP001706">
    <property type="protein sequence ID" value="ACV09620.1"/>
    <property type="molecule type" value="Genomic_DNA"/>
</dbReference>
<keyword evidence="1" id="KW-0812">Transmembrane</keyword>
<evidence type="ECO:0000256" key="1">
    <source>
        <dbReference type="SAM" id="Phobius"/>
    </source>
</evidence>
<organism evidence="2 3">
    <name type="scientific">Jonesia denitrificans (strain ATCC 14870 / DSM 20603 / BCRC 15368 / CIP 55.134 / JCM 11481 / NBRC 15587 / NCTC 10816 / Prevot 55134)</name>
    <name type="common">Listeria denitrificans</name>
    <dbReference type="NCBI Taxonomy" id="471856"/>
    <lineage>
        <taxon>Bacteria</taxon>
        <taxon>Bacillati</taxon>
        <taxon>Actinomycetota</taxon>
        <taxon>Actinomycetes</taxon>
        <taxon>Micrococcales</taxon>
        <taxon>Jonesiaceae</taxon>
        <taxon>Jonesia</taxon>
    </lineage>
</organism>
<reference evidence="2 3" key="1">
    <citation type="journal article" date="2009" name="Stand. Genomic Sci.">
        <title>Complete genome sequence of Jonesia denitrificans type strain (Prevot 55134).</title>
        <authorList>
            <person name="Pukall R."/>
            <person name="Gehrich-Schroter G."/>
            <person name="Lapidus A."/>
            <person name="Nolan M."/>
            <person name="Glavina Del Rio T."/>
            <person name="Lucas S."/>
            <person name="Chen F."/>
            <person name="Tice H."/>
            <person name="Pitluck S."/>
            <person name="Cheng J.F."/>
            <person name="Copeland A."/>
            <person name="Saunders E."/>
            <person name="Brettin T."/>
            <person name="Detter J.C."/>
            <person name="Bruce D."/>
            <person name="Goodwin L."/>
            <person name="Pati A."/>
            <person name="Ivanova N."/>
            <person name="Mavromatis K."/>
            <person name="Ovchinnikova G."/>
            <person name="Chen A."/>
            <person name="Palaniappan K."/>
            <person name="Land M."/>
            <person name="Hauser L."/>
            <person name="Chang Y.J."/>
            <person name="Jeffries C.D."/>
            <person name="Chain P."/>
            <person name="Goker M."/>
            <person name="Bristow J."/>
            <person name="Eisen J.A."/>
            <person name="Markowitz V."/>
            <person name="Hugenholtz P."/>
            <person name="Kyrpides N.C."/>
            <person name="Klenk H.P."/>
            <person name="Han C."/>
        </authorList>
    </citation>
    <scope>NUCLEOTIDE SEQUENCE [LARGE SCALE GENOMIC DNA]</scope>
    <source>
        <strain evidence="3">ATCC 14870 / DSM 20603 / BCRC 15368 / CIP 55.134 / JCM 11481 / NBRC 15587 / NCTC 10816 / Prevot 55134</strain>
    </source>
</reference>
<name>C7R0F6_JONDD</name>
<dbReference type="HOGENOM" id="CLU_1452638_0_0_11"/>
<keyword evidence="1" id="KW-0472">Membrane</keyword>
<dbReference type="AlphaFoldDB" id="C7R0F6"/>
<accession>C7R0F6</accession>
<keyword evidence="1" id="KW-1133">Transmembrane helix</keyword>
<protein>
    <submittedName>
        <fullName evidence="2">Uncharacterized protein</fullName>
    </submittedName>
</protein>
<dbReference type="Proteomes" id="UP000000628">
    <property type="component" value="Chromosome"/>
</dbReference>
<dbReference type="KEGG" id="jde:Jden_1982"/>
<feature type="transmembrane region" description="Helical" evidence="1">
    <location>
        <begin position="6"/>
        <end position="24"/>
    </location>
</feature>
<dbReference type="RefSeq" id="WP_015772248.1">
    <property type="nucleotide sequence ID" value="NC_013174.1"/>
</dbReference>
<evidence type="ECO:0000313" key="2">
    <source>
        <dbReference type="EMBL" id="ACV09620.1"/>
    </source>
</evidence>
<gene>
    <name evidence="2" type="ordered locus">Jden_1982</name>
</gene>
<keyword evidence="3" id="KW-1185">Reference proteome</keyword>
<evidence type="ECO:0000313" key="3">
    <source>
        <dbReference type="Proteomes" id="UP000000628"/>
    </source>
</evidence>
<proteinExistence type="predicted"/>
<dbReference type="OrthoDB" id="9994711at2"/>
<sequence>MKRTQLIIGAIVYIGVTVGGYILISTNTPYRALDRVAPVPVLEQAANELSWKLPSYVQSSMAEGVKVEDDDITQIGKISLTPTAVNKLDELIDTFEKDLISETDTYFKESEILTAEQLENPEYTVECSTWSDQGVTAIDSESVSFNVMMGCDRRVGDYLDSYSVSRHWSFIYTKADGAIVDVRNRY</sequence>